<dbReference type="Proteomes" id="UP001320766">
    <property type="component" value="Unassembled WGS sequence"/>
</dbReference>
<dbReference type="Gene3D" id="3.40.50.300">
    <property type="entry name" value="P-loop containing nucleotide triphosphate hydrolases"/>
    <property type="match status" value="1"/>
</dbReference>
<dbReference type="EMBL" id="JAMZEC010000001">
    <property type="protein sequence ID" value="MCP2343978.1"/>
    <property type="molecule type" value="Genomic_DNA"/>
</dbReference>
<keyword evidence="1" id="KW-0812">Transmembrane</keyword>
<dbReference type="InterPro" id="IPR051162">
    <property type="entry name" value="T4SS_component"/>
</dbReference>
<dbReference type="Pfam" id="PF19044">
    <property type="entry name" value="P-loop_TraG"/>
    <property type="match status" value="1"/>
</dbReference>
<evidence type="ECO:0000256" key="1">
    <source>
        <dbReference type="SAM" id="Phobius"/>
    </source>
</evidence>
<proteinExistence type="predicted"/>
<gene>
    <name evidence="3" type="ORF">HD595_000100</name>
</gene>
<dbReference type="Gene3D" id="1.10.8.730">
    <property type="match status" value="1"/>
</dbReference>
<organism evidence="3 4">
    <name type="scientific">Nonomuraea roseoviolacea subsp. carminata</name>
    <dbReference type="NCBI Taxonomy" id="160689"/>
    <lineage>
        <taxon>Bacteria</taxon>
        <taxon>Bacillati</taxon>
        <taxon>Actinomycetota</taxon>
        <taxon>Actinomycetes</taxon>
        <taxon>Streptosporangiales</taxon>
        <taxon>Streptosporangiaceae</taxon>
        <taxon>Nonomuraea</taxon>
    </lineage>
</organism>
<comment type="caution">
    <text evidence="3">The sequence shown here is derived from an EMBL/GenBank/DDBJ whole genome shotgun (WGS) entry which is preliminary data.</text>
</comment>
<dbReference type="RefSeq" id="WP_253764955.1">
    <property type="nucleotide sequence ID" value="NZ_BAAAVE010000001.1"/>
</dbReference>
<name>A0ABT1JQG9_9ACTN</name>
<dbReference type="InterPro" id="IPR025955">
    <property type="entry name" value="TraC/Conjuga_ATPase"/>
</dbReference>
<dbReference type="Pfam" id="PF12666">
    <property type="entry name" value="PrgI"/>
    <property type="match status" value="1"/>
</dbReference>
<dbReference type="NCBIfam" id="NF042935">
    <property type="entry name" value="SCO6880_fam"/>
    <property type="match status" value="1"/>
</dbReference>
<dbReference type="CDD" id="cd01127">
    <property type="entry name" value="TrwB_TraG_TraD_VirD4"/>
    <property type="match status" value="1"/>
</dbReference>
<protein>
    <recommendedName>
        <fullName evidence="2">TraG P-loop domain-containing protein</fullName>
    </recommendedName>
</protein>
<accession>A0ABT1JQG9</accession>
<evidence type="ECO:0000313" key="4">
    <source>
        <dbReference type="Proteomes" id="UP001320766"/>
    </source>
</evidence>
<keyword evidence="1" id="KW-0472">Membrane</keyword>
<dbReference type="PANTHER" id="PTHR30121">
    <property type="entry name" value="UNCHARACTERIZED PROTEIN YJGR-RELATED"/>
    <property type="match status" value="1"/>
</dbReference>
<evidence type="ECO:0000313" key="3">
    <source>
        <dbReference type="EMBL" id="MCP2343978.1"/>
    </source>
</evidence>
<feature type="transmembrane region" description="Helical" evidence="1">
    <location>
        <begin position="20"/>
        <end position="43"/>
    </location>
</feature>
<dbReference type="InterPro" id="IPR024414">
    <property type="entry name" value="Uncharacterised_PrgI"/>
</dbReference>
<reference evidence="3 4" key="1">
    <citation type="submission" date="2022-06" db="EMBL/GenBank/DDBJ databases">
        <title>Sequencing the genomes of 1000 actinobacteria strains.</title>
        <authorList>
            <person name="Klenk H.-P."/>
        </authorList>
    </citation>
    <scope>NUCLEOTIDE SEQUENCE [LARGE SCALE GENOMIC DNA]</scope>
    <source>
        <strain evidence="3 4">DSM 44170</strain>
    </source>
</reference>
<dbReference type="Pfam" id="PF11130">
    <property type="entry name" value="TraC_F_IV"/>
    <property type="match status" value="1"/>
</dbReference>
<evidence type="ECO:0000259" key="2">
    <source>
        <dbReference type="Pfam" id="PF19044"/>
    </source>
</evidence>
<dbReference type="SUPFAM" id="SSF52540">
    <property type="entry name" value="P-loop containing nucleoside triphosphate hydrolases"/>
    <property type="match status" value="1"/>
</dbReference>
<dbReference type="PANTHER" id="PTHR30121:SF12">
    <property type="entry name" value="TYPE IV SECRETION SYSTEM PROTEIN CAGE"/>
    <property type="match status" value="1"/>
</dbReference>
<dbReference type="InterPro" id="IPR049978">
    <property type="entry name" value="SCO6880-like"/>
</dbReference>
<dbReference type="InterPro" id="IPR027417">
    <property type="entry name" value="P-loop_NTPase"/>
</dbReference>
<feature type="transmembrane region" description="Helical" evidence="1">
    <location>
        <begin position="50"/>
        <end position="71"/>
    </location>
</feature>
<dbReference type="InterPro" id="IPR043964">
    <property type="entry name" value="P-loop_TraG"/>
</dbReference>
<sequence>MTWTDPVARIPADVEQPDKIIGSLTARQVAILGGTGALLYIAYMAIGEQVPLIVCAAVALPIAVAGIVLAIGQHDGVSLDRYLLAAIRYRHSPKHLVSVQEDIPMPPAWIGAGAGPSPAPLKLPARGVVGDGLIDLGPDGMAAIAEISTVSFALRTPDEQDALVAVFGRWLNALSGPAQILVRAERVDLSESIGSLEENARALPHPALAAAALEHADFLADLSARHDLLRRQVLVIIREPTVGTDGREAAAARALRRLDEASRVLGACGLTARLLDARAVNSLLAACFDPSAPSLSDEAIALPGEVITRGGATMKIPFRTAPATTGFGPDAVQVEARRLHVGGSVCATLAITGYPREVAPGWLEPLLTYPGRLDVSLHIEPVPSLIASDRLRKQLARLESGLRSDHEHGRLLDPGREAAAEDAQELASRIARGQAKLFRVSIYLTVHAATVEELEDACAQVRALAASLLLDARQVAFRQLQGWISSLPLAYDNLAMRRTFDTPALASAFPFTSPDLTTELGPTAVLYGANTSSASLVAWDRFAQDNHNSVILARSGSGKSYLAKLEALRSLYAGIEVAVIDPEDEYARLCSAVGGAYIHLGAHKVRLNPLDLPPKSQRGDDPLTRRALFLHTLVTVMLGEPLGNAGKAALDRAILLAYRQAGITHNQNTWNRRPPLLRDLTASLAKDDDPKAKELAAGLAPYVTGSHRQLFDGPTTTRPDSHLIVFSLRDLPDELKAVGTLLTLDAVWRRVSDPKNRRPRLVVVDEAWLLMKDPEGARFLLRMAKAARKHWAGLSVVTQDAADLLGSETGQAIVANSTTQILLRQAPQAIERVAEAFRLSDGERQLLLSAPRGTGLLTAGATGQRCPLQVISSAREHDLVTSSPQELTEYEEGDL</sequence>
<keyword evidence="1" id="KW-1133">Transmembrane helix</keyword>
<feature type="domain" description="TraG P-loop" evidence="2">
    <location>
        <begin position="543"/>
        <end position="850"/>
    </location>
</feature>
<keyword evidence="4" id="KW-1185">Reference proteome</keyword>